<dbReference type="InterPro" id="IPR026286">
    <property type="entry name" value="MaiA/AMDase"/>
</dbReference>
<dbReference type="Gene3D" id="3.40.50.12500">
    <property type="match status" value="1"/>
</dbReference>
<gene>
    <name evidence="1" type="ORF">B0I36DRAFT_83905</name>
</gene>
<sequence>MMLTMAENCRPATNTVVEAEFNWMTVPGVSWHSGRIEIANPDLSDDDTMVAFLEQLRGTIGAAVSRVCSCLPTYMVMGMSAETFWGGVEGAQQFEKFMGEASNGLKVTTGALAAKAALDCYGAKKIGIITPYQAVGDQQVVDFFTAVGYEVHMIHGLKCATATSIAEVDPETIKDAFRKVDAPDVDALLQAGTNLPVARIAPEMEAELGKPVIAINVATVWHAYRTNGIMDKISGFGSLLEKH</sequence>
<reference evidence="1" key="1">
    <citation type="journal article" date="2021" name="Nat. Commun.">
        <title>Genetic determinants of endophytism in the Arabidopsis root mycobiome.</title>
        <authorList>
            <person name="Mesny F."/>
            <person name="Miyauchi S."/>
            <person name="Thiergart T."/>
            <person name="Pickel B."/>
            <person name="Atanasova L."/>
            <person name="Karlsson M."/>
            <person name="Huettel B."/>
            <person name="Barry K.W."/>
            <person name="Haridas S."/>
            <person name="Chen C."/>
            <person name="Bauer D."/>
            <person name="Andreopoulos W."/>
            <person name="Pangilinan J."/>
            <person name="LaButti K."/>
            <person name="Riley R."/>
            <person name="Lipzen A."/>
            <person name="Clum A."/>
            <person name="Drula E."/>
            <person name="Henrissat B."/>
            <person name="Kohler A."/>
            <person name="Grigoriev I.V."/>
            <person name="Martin F.M."/>
            <person name="Hacquard S."/>
        </authorList>
    </citation>
    <scope>NUCLEOTIDE SEQUENCE</scope>
    <source>
        <strain evidence="1">MPI-CAGE-CH-0230</strain>
    </source>
</reference>
<dbReference type="GeneID" id="70192980"/>
<dbReference type="RefSeq" id="XP_046014851.1">
    <property type="nucleotide sequence ID" value="XM_046163434.1"/>
</dbReference>
<dbReference type="InterPro" id="IPR053714">
    <property type="entry name" value="Iso_Racemase_Enz_sf"/>
</dbReference>
<name>A0A9P8YCX5_9PEZI</name>
<dbReference type="EMBL" id="JAGTJQ010000003">
    <property type="protein sequence ID" value="KAH7034758.1"/>
    <property type="molecule type" value="Genomic_DNA"/>
</dbReference>
<organism evidence="1 2">
    <name type="scientific">Microdochium trichocladiopsis</name>
    <dbReference type="NCBI Taxonomy" id="1682393"/>
    <lineage>
        <taxon>Eukaryota</taxon>
        <taxon>Fungi</taxon>
        <taxon>Dikarya</taxon>
        <taxon>Ascomycota</taxon>
        <taxon>Pezizomycotina</taxon>
        <taxon>Sordariomycetes</taxon>
        <taxon>Xylariomycetidae</taxon>
        <taxon>Xylariales</taxon>
        <taxon>Microdochiaceae</taxon>
        <taxon>Microdochium</taxon>
    </lineage>
</organism>
<proteinExistence type="predicted"/>
<keyword evidence="2" id="KW-1185">Reference proteome</keyword>
<dbReference type="PANTHER" id="PTHR40267">
    <property type="entry name" value="BLR3294 PROTEIN"/>
    <property type="match status" value="1"/>
</dbReference>
<comment type="caution">
    <text evidence="1">The sequence shown here is derived from an EMBL/GenBank/DDBJ whole genome shotgun (WGS) entry which is preliminary data.</text>
</comment>
<evidence type="ECO:0000313" key="1">
    <source>
        <dbReference type="EMBL" id="KAH7034758.1"/>
    </source>
</evidence>
<evidence type="ECO:0000313" key="2">
    <source>
        <dbReference type="Proteomes" id="UP000756346"/>
    </source>
</evidence>
<dbReference type="OrthoDB" id="414270at2759"/>
<accession>A0A9P8YCX5</accession>
<protein>
    <submittedName>
        <fullName evidence="1">Asp/Glu/hydantoin racemase</fullName>
    </submittedName>
</protein>
<dbReference type="PIRSF" id="PIRSF015736">
    <property type="entry name" value="MI"/>
    <property type="match status" value="1"/>
</dbReference>
<dbReference type="AlphaFoldDB" id="A0A9P8YCX5"/>
<dbReference type="Pfam" id="PF17645">
    <property type="entry name" value="Amdase"/>
    <property type="match status" value="1"/>
</dbReference>
<dbReference type="Proteomes" id="UP000756346">
    <property type="component" value="Unassembled WGS sequence"/>
</dbReference>
<dbReference type="PANTHER" id="PTHR40267:SF1">
    <property type="entry name" value="BLR3294 PROTEIN"/>
    <property type="match status" value="1"/>
</dbReference>